<dbReference type="PROSITE" id="PS50405">
    <property type="entry name" value="GST_CTER"/>
    <property type="match status" value="1"/>
</dbReference>
<dbReference type="PANTHER" id="PTHR44051">
    <property type="entry name" value="GLUTATHIONE S-TRANSFERASE-RELATED"/>
    <property type="match status" value="1"/>
</dbReference>
<evidence type="ECO:0000313" key="3">
    <source>
        <dbReference type="EMBL" id="GAN36720.1"/>
    </source>
</evidence>
<accession>A0A0C9NXQ1</accession>
<feature type="domain" description="GST N-terminal" evidence="1">
    <location>
        <begin position="1"/>
        <end position="81"/>
    </location>
</feature>
<dbReference type="Pfam" id="PF14497">
    <property type="entry name" value="GST_C_3"/>
    <property type="match status" value="1"/>
</dbReference>
<dbReference type="GO" id="GO:0016740">
    <property type="term" value="F:transferase activity"/>
    <property type="evidence" value="ECO:0007669"/>
    <property type="project" value="UniProtKB-KW"/>
</dbReference>
<dbReference type="SFLD" id="SFLDG01150">
    <property type="entry name" value="Main.1:_Beta-like"/>
    <property type="match status" value="1"/>
</dbReference>
<dbReference type="SFLD" id="SFLDS00019">
    <property type="entry name" value="Glutathione_Transferase_(cytos"/>
    <property type="match status" value="1"/>
</dbReference>
<sequence>MLKLFYASGTSAMAPHILLTDAGLNFELEKVNLDQKTWRGGDYDQINAKSYVPTLQIAPEQYLTECAVILEYIDFQARQNDSSNYATDEYWQERVWLNYIATELHKNFISPFRKGNWLPNTDDSKRLVWQRVAPRLAYVEARFQGPWLMGQHFSMTDPYLFVMTNWMHRLDFSFDHLPKLKAFDERMRQRPSVQEVLRVEGKPHSVTDG</sequence>
<dbReference type="EMBL" id="BAYM01000087">
    <property type="protein sequence ID" value="GAN36720.1"/>
    <property type="molecule type" value="Genomic_DNA"/>
</dbReference>
<dbReference type="CDD" id="cd03188">
    <property type="entry name" value="GST_C_Beta"/>
    <property type="match status" value="1"/>
</dbReference>
<evidence type="ECO:0000259" key="2">
    <source>
        <dbReference type="PROSITE" id="PS50405"/>
    </source>
</evidence>
<protein>
    <submittedName>
        <fullName evidence="3">Glutathione S-transferase</fullName>
    </submittedName>
</protein>
<gene>
    <name evidence="3" type="ORF">LC0644_1309</name>
</gene>
<keyword evidence="3" id="KW-0808">Transferase</keyword>
<name>A0A0C9NXQ1_LACPA</name>
<dbReference type="SUPFAM" id="SSF47616">
    <property type="entry name" value="GST C-terminal domain-like"/>
    <property type="match status" value="1"/>
</dbReference>
<dbReference type="RefSeq" id="WP_003570028.1">
    <property type="nucleotide sequence ID" value="NZ_BAYM01000087.1"/>
</dbReference>
<reference evidence="4" key="1">
    <citation type="submission" date="2014-05" db="EMBL/GenBank/DDBJ databases">
        <title>Whole genome sequencing of Lactobacillus casei NRIC0644.</title>
        <authorList>
            <person name="Atarashi H."/>
            <person name="Yoshida Y."/>
            <person name="Fujimura S."/>
            <person name="Tanaka N."/>
            <person name="Shiwa Y."/>
            <person name="Yoshikawa H."/>
            <person name="Okada S."/>
            <person name="Nakagawa J."/>
        </authorList>
    </citation>
    <scope>NUCLEOTIDE SEQUENCE [LARGE SCALE GENOMIC DNA]</scope>
    <source>
        <strain evidence="4">NRIC0644</strain>
    </source>
</reference>
<dbReference type="Pfam" id="PF02798">
    <property type="entry name" value="GST_N"/>
    <property type="match status" value="1"/>
</dbReference>
<dbReference type="Proteomes" id="UP000032552">
    <property type="component" value="Unassembled WGS sequence"/>
</dbReference>
<dbReference type="InterPro" id="IPR036282">
    <property type="entry name" value="Glutathione-S-Trfase_C_sf"/>
</dbReference>
<dbReference type="CDD" id="cd03057">
    <property type="entry name" value="GST_N_Beta"/>
    <property type="match status" value="1"/>
</dbReference>
<dbReference type="InterPro" id="IPR036249">
    <property type="entry name" value="Thioredoxin-like_sf"/>
</dbReference>
<dbReference type="PANTHER" id="PTHR44051:SF8">
    <property type="entry name" value="GLUTATHIONE S-TRANSFERASE GSTA"/>
    <property type="match status" value="1"/>
</dbReference>
<dbReference type="InterPro" id="IPR004045">
    <property type="entry name" value="Glutathione_S-Trfase_N"/>
</dbReference>
<feature type="domain" description="GST C-terminal" evidence="2">
    <location>
        <begin position="86"/>
        <end position="209"/>
    </location>
</feature>
<dbReference type="InterPro" id="IPR010987">
    <property type="entry name" value="Glutathione-S-Trfase_C-like"/>
</dbReference>
<proteinExistence type="predicted"/>
<dbReference type="AlphaFoldDB" id="A0A0C9NXQ1"/>
<dbReference type="SUPFAM" id="SSF52833">
    <property type="entry name" value="Thioredoxin-like"/>
    <property type="match status" value="1"/>
</dbReference>
<evidence type="ECO:0000313" key="4">
    <source>
        <dbReference type="Proteomes" id="UP000032552"/>
    </source>
</evidence>
<comment type="caution">
    <text evidence="3">The sequence shown here is derived from an EMBL/GenBank/DDBJ whole genome shotgun (WGS) entry which is preliminary data.</text>
</comment>
<dbReference type="PROSITE" id="PS50404">
    <property type="entry name" value="GST_NTER"/>
    <property type="match status" value="1"/>
</dbReference>
<evidence type="ECO:0000259" key="1">
    <source>
        <dbReference type="PROSITE" id="PS50404"/>
    </source>
</evidence>
<dbReference type="InterPro" id="IPR040079">
    <property type="entry name" value="Glutathione_S-Trfase"/>
</dbReference>
<dbReference type="InterPro" id="IPR004046">
    <property type="entry name" value="GST_C"/>
</dbReference>
<organism evidence="3 4">
    <name type="scientific">Lacticaseibacillus paracasei NRIC 0644</name>
    <dbReference type="NCBI Taxonomy" id="1435038"/>
    <lineage>
        <taxon>Bacteria</taxon>
        <taxon>Bacillati</taxon>
        <taxon>Bacillota</taxon>
        <taxon>Bacilli</taxon>
        <taxon>Lactobacillales</taxon>
        <taxon>Lactobacillaceae</taxon>
        <taxon>Lacticaseibacillus</taxon>
    </lineage>
</organism>
<dbReference type="SFLD" id="SFLDG00358">
    <property type="entry name" value="Main_(cytGST)"/>
    <property type="match status" value="1"/>
</dbReference>
<dbReference type="Gene3D" id="1.20.1050.10">
    <property type="match status" value="1"/>
</dbReference>
<dbReference type="Gene3D" id="3.40.30.10">
    <property type="entry name" value="Glutaredoxin"/>
    <property type="match status" value="1"/>
</dbReference>